<accession>A0A3P3Y9Q9</accession>
<dbReference type="InterPro" id="IPR011084">
    <property type="entry name" value="DRMBL"/>
</dbReference>
<dbReference type="SUPFAM" id="SSF56281">
    <property type="entry name" value="Metallo-hydrolase/oxidoreductase"/>
    <property type="match status" value="1"/>
</dbReference>
<protein>
    <recommendedName>
        <fullName evidence="6">DNA repair metallo-beta-lactamase domain-containing protein</fullName>
    </recommendedName>
</protein>
<feature type="domain" description="DNA repair metallo-beta-lactamase" evidence="6">
    <location>
        <begin position="216"/>
        <end position="302"/>
    </location>
</feature>
<dbReference type="Gene3D" id="3.40.50.12650">
    <property type="match status" value="1"/>
</dbReference>
<evidence type="ECO:0000256" key="2">
    <source>
        <dbReference type="ARBA" id="ARBA00010304"/>
    </source>
</evidence>
<dbReference type="PANTHER" id="PTHR23240:SF31">
    <property type="entry name" value="DNA REPAIR METALLO-BETA-LACTAMASE FAMILY PROTEIN"/>
    <property type="match status" value="1"/>
</dbReference>
<dbReference type="Gene3D" id="3.60.15.10">
    <property type="entry name" value="Ribonuclease Z/Hydroxyacylglutathione hydrolase-like"/>
    <property type="match status" value="1"/>
</dbReference>
<dbReference type="Pfam" id="PF07522">
    <property type="entry name" value="DRMBL"/>
    <property type="match status" value="1"/>
</dbReference>
<dbReference type="PANTHER" id="PTHR23240">
    <property type="entry name" value="DNA CROSS-LINK REPAIR PROTEIN PSO2/SNM1-RELATED"/>
    <property type="match status" value="1"/>
</dbReference>
<sequence>MPVRDGYQGLRRFSIFVDEWAQCESGGVYFLTHFHSDHMQGLSASFNSGIIYCSHPTRSLLLARFGFDSDQVRGCNLEEWQMVPVKPDHDLCFTMFDAGHCSGDARFGNESVAETVKSYVGAAQPDALIVDCTFCSSTCSTFPSQQESIDAVFQLIDANPTATRIVFCLLPLGAEPILKAIQKRYRTRLYFDPASFELRVLTSLTFFKSICSMESSLRFHVCGRKQLSQYMATSASPDVHDKPLLIQATTMWFAQRDMCSPGHLVVSQNNLHRVLYSMHSSLAEVRAFIHMVAPRAVYASVAPFDFSNELTGEQFARSIAKVLGRDNRLRAVGQSGFFRKLALRTAADAEVPKAPLIDLQGKSIFIHPQIGVQNRSSVLLQIQSSGGTRAASVSDADVVVIDCRQPRACRALRHVISNVSQRSYQFPSGVSIEDLVVWSLSRLSKRKADDIVRERLASRPRPMLDFSP</sequence>
<evidence type="ECO:0000256" key="5">
    <source>
        <dbReference type="ARBA" id="ARBA00023242"/>
    </source>
</evidence>
<dbReference type="GO" id="GO:0006303">
    <property type="term" value="P:double-strand break repair via nonhomologous end joining"/>
    <property type="evidence" value="ECO:0007669"/>
    <property type="project" value="TreeGrafter"/>
</dbReference>
<name>A0A3P3Y9Q9_PLABS</name>
<dbReference type="GO" id="GO:0035312">
    <property type="term" value="F:5'-3' DNA exonuclease activity"/>
    <property type="evidence" value="ECO:0007669"/>
    <property type="project" value="TreeGrafter"/>
</dbReference>
<keyword evidence="4" id="KW-0234">DNA repair</keyword>
<geneLocation type="mitochondrion" evidence="7"/>
<dbReference type="AlphaFoldDB" id="A0A3P3Y9Q9"/>
<reference evidence="7 8" key="1">
    <citation type="submission" date="2018-03" db="EMBL/GenBank/DDBJ databases">
        <authorList>
            <person name="Fogelqvist J."/>
        </authorList>
    </citation>
    <scope>NUCLEOTIDE SEQUENCE [LARGE SCALE GENOMIC DNA]</scope>
</reference>
<dbReference type="GO" id="GO:0036297">
    <property type="term" value="P:interstrand cross-link repair"/>
    <property type="evidence" value="ECO:0007669"/>
    <property type="project" value="TreeGrafter"/>
</dbReference>
<gene>
    <name evidence="7" type="ORF">PLBR_LOCUS4089</name>
</gene>
<dbReference type="GO" id="GO:0003684">
    <property type="term" value="F:damaged DNA binding"/>
    <property type="evidence" value="ECO:0007669"/>
    <property type="project" value="TreeGrafter"/>
</dbReference>
<evidence type="ECO:0000256" key="4">
    <source>
        <dbReference type="ARBA" id="ARBA00023204"/>
    </source>
</evidence>
<evidence type="ECO:0000313" key="7">
    <source>
        <dbReference type="EMBL" id="SPQ96874.1"/>
    </source>
</evidence>
<keyword evidence="5" id="KW-0539">Nucleus</keyword>
<dbReference type="InterPro" id="IPR036866">
    <property type="entry name" value="RibonucZ/Hydroxyglut_hydro"/>
</dbReference>
<evidence type="ECO:0000259" key="6">
    <source>
        <dbReference type="Pfam" id="PF07522"/>
    </source>
</evidence>
<comment type="subcellular location">
    <subcellularLocation>
        <location evidence="1">Nucleus</location>
    </subcellularLocation>
</comment>
<dbReference type="GO" id="GO:0005634">
    <property type="term" value="C:nucleus"/>
    <property type="evidence" value="ECO:0007669"/>
    <property type="project" value="UniProtKB-SubCell"/>
</dbReference>
<keyword evidence="3" id="KW-0227">DNA damage</keyword>
<keyword evidence="7" id="KW-0496">Mitochondrion</keyword>
<proteinExistence type="inferred from homology"/>
<evidence type="ECO:0000256" key="1">
    <source>
        <dbReference type="ARBA" id="ARBA00004123"/>
    </source>
</evidence>
<evidence type="ECO:0000313" key="8">
    <source>
        <dbReference type="Proteomes" id="UP000290189"/>
    </source>
</evidence>
<organism evidence="7 8">
    <name type="scientific">Plasmodiophora brassicae</name>
    <name type="common">Clubroot disease agent</name>
    <dbReference type="NCBI Taxonomy" id="37360"/>
    <lineage>
        <taxon>Eukaryota</taxon>
        <taxon>Sar</taxon>
        <taxon>Rhizaria</taxon>
        <taxon>Endomyxa</taxon>
        <taxon>Phytomyxea</taxon>
        <taxon>Plasmodiophorida</taxon>
        <taxon>Plasmodiophoridae</taxon>
        <taxon>Plasmodiophora</taxon>
    </lineage>
</organism>
<dbReference type="EMBL" id="OVEO01000006">
    <property type="protein sequence ID" value="SPQ96874.1"/>
    <property type="molecule type" value="Genomic_DNA"/>
</dbReference>
<comment type="similarity">
    <text evidence="2">Belongs to the DNA repair metallo-beta-lactamase (DRMBL) family.</text>
</comment>
<evidence type="ECO:0000256" key="3">
    <source>
        <dbReference type="ARBA" id="ARBA00022763"/>
    </source>
</evidence>
<dbReference type="Proteomes" id="UP000290189">
    <property type="component" value="Unassembled WGS sequence"/>
</dbReference>